<dbReference type="OrthoDB" id="6139560at2759"/>
<feature type="chain" id="PRO_5040227055" evidence="2">
    <location>
        <begin position="31"/>
        <end position="536"/>
    </location>
</feature>
<protein>
    <submittedName>
        <fullName evidence="3">Uncharacterized protein</fullName>
    </submittedName>
</protein>
<accession>A0A9Q1F3N9</accession>
<gene>
    <name evidence="3" type="ORF">SKAU_G00255580</name>
</gene>
<evidence type="ECO:0000256" key="1">
    <source>
        <dbReference type="SAM" id="MobiDB-lite"/>
    </source>
</evidence>
<name>A0A9Q1F3N9_SYNKA</name>
<keyword evidence="2" id="KW-0732">Signal</keyword>
<feature type="region of interest" description="Disordered" evidence="1">
    <location>
        <begin position="101"/>
        <end position="124"/>
    </location>
</feature>
<feature type="signal peptide" evidence="2">
    <location>
        <begin position="1"/>
        <end position="30"/>
    </location>
</feature>
<reference evidence="3" key="1">
    <citation type="journal article" date="2023" name="Science">
        <title>Genome structures resolve the early diversification of teleost fishes.</title>
        <authorList>
            <person name="Parey E."/>
            <person name="Louis A."/>
            <person name="Montfort J."/>
            <person name="Bouchez O."/>
            <person name="Roques C."/>
            <person name="Iampietro C."/>
            <person name="Lluch J."/>
            <person name="Castinel A."/>
            <person name="Donnadieu C."/>
            <person name="Desvignes T."/>
            <person name="Floi Bucao C."/>
            <person name="Jouanno E."/>
            <person name="Wen M."/>
            <person name="Mejri S."/>
            <person name="Dirks R."/>
            <person name="Jansen H."/>
            <person name="Henkel C."/>
            <person name="Chen W.J."/>
            <person name="Zahm M."/>
            <person name="Cabau C."/>
            <person name="Klopp C."/>
            <person name="Thompson A.W."/>
            <person name="Robinson-Rechavi M."/>
            <person name="Braasch I."/>
            <person name="Lecointre G."/>
            <person name="Bobe J."/>
            <person name="Postlethwait J.H."/>
            <person name="Berthelot C."/>
            <person name="Roest Crollius H."/>
            <person name="Guiguen Y."/>
        </authorList>
    </citation>
    <scope>NUCLEOTIDE SEQUENCE</scope>
    <source>
        <strain evidence="3">WJC10195</strain>
    </source>
</reference>
<keyword evidence="4" id="KW-1185">Reference proteome</keyword>
<dbReference type="AlphaFoldDB" id="A0A9Q1F3N9"/>
<evidence type="ECO:0000313" key="3">
    <source>
        <dbReference type="EMBL" id="KAJ8350428.1"/>
    </source>
</evidence>
<sequence length="536" mass="59783">MQTKIMAIPLFSGHLLLVALQLSVLHHAYGGAYYGHKPIPQQHQPMPQLPHMTHGKEGLPQQYLVKELPHLQYSKDIPMIPQYRKDYLHMPMHKGKDMLRKEDKGETVSRGEKGVPGDVGPQGPPGAPGLQGGCQAWENQGAKGCQGSQGSEESLAIKGHLDCQVYLDLKVTKEMASQDCQGQRGLVDHRVPQDQQGHLGQGNLAEMGFQGCQEGRENQALPESQEWQDHQVKKDHRGHQGCQAMAKKARMGCQDNWGLRVTEENKAHQGCQGAQASLELESRDFPDQKATKVTAVYLVLQAQRVTKVMEAYQGNLAPQETLDLKVHPAQWGHQGVLESQGQKARVAQVVQKGKRVLLVSQVPLGFQENLGFQVNWENRAHVVHLGPWAQREKVAKKDCQVLLEQLGCQVQREMQEFQLSKVNKALRVFQEPQVLVDPLGLLAFLDQKVSLVHLVHLASQVKAYQGFKALKGPQENLARWGPVVSPVHLGYQDRQARLAHQASFQTWVTSSRRWAQIWTASRPRLGVSRKGSTAGH</sequence>
<comment type="caution">
    <text evidence="3">The sequence shown here is derived from an EMBL/GenBank/DDBJ whole genome shotgun (WGS) entry which is preliminary data.</text>
</comment>
<feature type="compositionally biased region" description="Basic and acidic residues" evidence="1">
    <location>
        <begin position="101"/>
        <end position="115"/>
    </location>
</feature>
<evidence type="ECO:0000256" key="2">
    <source>
        <dbReference type="SAM" id="SignalP"/>
    </source>
</evidence>
<dbReference type="Proteomes" id="UP001152622">
    <property type="component" value="Chromosome 9"/>
</dbReference>
<evidence type="ECO:0000313" key="4">
    <source>
        <dbReference type="Proteomes" id="UP001152622"/>
    </source>
</evidence>
<organism evidence="3 4">
    <name type="scientific">Synaphobranchus kaupii</name>
    <name type="common">Kaup's arrowtooth eel</name>
    <dbReference type="NCBI Taxonomy" id="118154"/>
    <lineage>
        <taxon>Eukaryota</taxon>
        <taxon>Metazoa</taxon>
        <taxon>Chordata</taxon>
        <taxon>Craniata</taxon>
        <taxon>Vertebrata</taxon>
        <taxon>Euteleostomi</taxon>
        <taxon>Actinopterygii</taxon>
        <taxon>Neopterygii</taxon>
        <taxon>Teleostei</taxon>
        <taxon>Anguilliformes</taxon>
        <taxon>Synaphobranchidae</taxon>
        <taxon>Synaphobranchus</taxon>
    </lineage>
</organism>
<proteinExistence type="predicted"/>
<dbReference type="EMBL" id="JAINUF010000009">
    <property type="protein sequence ID" value="KAJ8350428.1"/>
    <property type="molecule type" value="Genomic_DNA"/>
</dbReference>